<keyword evidence="1" id="KW-0812">Transmembrane</keyword>
<sequence>METPSHHLNLFESHLLRYYQAASLFGDEESIERTLLAHYKWLKKSHIFDQRDLTATTIQRFIHDCKRFSRKPKDPLLKQLPTREKELIVAVHIFKLPIEQAADVLGISYSKLLERQLQIIEKVEPSEAVIGSCSVPQTLLVEYVYDQLHFLERYKMKEHLASCQMCKQLLTRIENFSKRIHTTLSLNGPSHDFRQKLYKSIKEIKEKRDTSRSLIVMSAVALVVFVITSSSLLFKEGAFLREWTFFSDNTPVFVAEDNGIRFSITNVVADEFQTLVSFKVEHLEGDKVYYPERNVIVSELNSERERVTSSMGFWQQQSTHVDEANATYEGDFYLQPIHADEGYLSLEIRDLFVHNWDASGDWESHAVYGEWHFEIPVEKSPIVIKQVDEKITIIDQDWFIDEVIFAPTATFIHYYSETNDTHFASILTKMFDQNGEEVEAIDPLTSFETSLFTQEVWDSYLVFPPLYDDIPDQLTIKVTMAEIIKEVSFEQKLTLHEGEETTFSFLNSDIQVSRLSGERFSTFVFTFEENIHRPFHHIDISASVKLADKVRRLNNYSFTTNSIIHLERNGQEIPEAQLERFTYQDFISLPLEISMEFSNIPEDLSDVTFEILLYSKSEFLDEKIIIDLSEESFEKRSH</sequence>
<keyword evidence="3" id="KW-1185">Reference proteome</keyword>
<dbReference type="STRING" id="272558.gene:10727820"/>
<name>Q9KBK4_HALH5</name>
<dbReference type="KEGG" id="bha:BH1922"/>
<dbReference type="HOGENOM" id="CLU_402622_0_0_9"/>
<keyword evidence="1" id="KW-1133">Transmembrane helix</keyword>
<organism evidence="2 3">
    <name type="scientific">Halalkalibacterium halodurans (strain ATCC BAA-125 / DSM 18197 / FERM 7344 / JCM 9153 / C-125)</name>
    <name type="common">Bacillus halodurans</name>
    <dbReference type="NCBI Taxonomy" id="272558"/>
    <lineage>
        <taxon>Bacteria</taxon>
        <taxon>Bacillati</taxon>
        <taxon>Bacillota</taxon>
        <taxon>Bacilli</taxon>
        <taxon>Bacillales</taxon>
        <taxon>Bacillaceae</taxon>
        <taxon>Halalkalibacterium (ex Joshi et al. 2022)</taxon>
    </lineage>
</organism>
<evidence type="ECO:0000313" key="2">
    <source>
        <dbReference type="EMBL" id="BAB05641.1"/>
    </source>
</evidence>
<evidence type="ECO:0000313" key="3">
    <source>
        <dbReference type="Proteomes" id="UP000001258"/>
    </source>
</evidence>
<dbReference type="AlphaFoldDB" id="Q9KBK4"/>
<dbReference type="RefSeq" id="WP_010898082.1">
    <property type="nucleotide sequence ID" value="NC_002570.2"/>
</dbReference>
<dbReference type="Gene3D" id="2.60.40.1630">
    <property type="entry name" value="bacillus anthracis domain"/>
    <property type="match status" value="1"/>
</dbReference>
<dbReference type="EMBL" id="BA000004">
    <property type="protein sequence ID" value="BAB05641.1"/>
    <property type="molecule type" value="Genomic_DNA"/>
</dbReference>
<gene>
    <name evidence="2" type="ordered locus">BH1922</name>
</gene>
<proteinExistence type="predicted"/>
<dbReference type="OrthoDB" id="2937128at2"/>
<feature type="transmembrane region" description="Helical" evidence="1">
    <location>
        <begin position="214"/>
        <end position="234"/>
    </location>
</feature>
<protein>
    <submittedName>
        <fullName evidence="2">BH1922 protein</fullName>
    </submittedName>
</protein>
<reference evidence="2 3" key="1">
    <citation type="journal article" date="2000" name="Nucleic Acids Res.">
        <title>Complete genome sequence of the alkaliphilic bacterium Bacillus halodurans and genomic sequence comparison with Bacillus subtilis.</title>
        <authorList>
            <person name="Takami H."/>
            <person name="Nakasone K."/>
            <person name="Takaki Y."/>
            <person name="Maeno G."/>
            <person name="Sasaki R."/>
            <person name="Masui N."/>
            <person name="Fuji F."/>
            <person name="Hirama C."/>
            <person name="Nakamura Y."/>
            <person name="Ogasawara N."/>
            <person name="Kuhara S."/>
            <person name="Horikoshi K."/>
        </authorList>
    </citation>
    <scope>NUCLEOTIDE SEQUENCE [LARGE SCALE GENOMIC DNA]</scope>
    <source>
        <strain evidence="3">ATCC BAA-125 / DSM 18197 / FERM 7344 / JCM 9153 / C-125</strain>
    </source>
</reference>
<dbReference type="Proteomes" id="UP000001258">
    <property type="component" value="Chromosome"/>
</dbReference>
<keyword evidence="1" id="KW-0472">Membrane</keyword>
<dbReference type="PIR" id="B83890">
    <property type="entry name" value="B83890"/>
</dbReference>
<accession>Q9KBK4</accession>
<evidence type="ECO:0000256" key="1">
    <source>
        <dbReference type="SAM" id="Phobius"/>
    </source>
</evidence>